<dbReference type="InterPro" id="IPR051710">
    <property type="entry name" value="Phosphatase_SH3-domain"/>
</dbReference>
<dbReference type="CDD" id="cd07067">
    <property type="entry name" value="HP_PGM_like"/>
    <property type="match status" value="1"/>
</dbReference>
<evidence type="ECO:0000313" key="3">
    <source>
        <dbReference type="Proteomes" id="UP000198372"/>
    </source>
</evidence>
<feature type="compositionally biased region" description="Acidic residues" evidence="1">
    <location>
        <begin position="271"/>
        <end position="281"/>
    </location>
</feature>
<protein>
    <submittedName>
        <fullName evidence="2">BQ2448_177 protein</fullName>
    </submittedName>
</protein>
<dbReference type="SMART" id="SM00855">
    <property type="entry name" value="PGAM"/>
    <property type="match status" value="1"/>
</dbReference>
<dbReference type="PANTHER" id="PTHR16469:SF51">
    <property type="entry name" value="TRANSCRIPTION FACTOR TAU 55 KDA SUBUNIT"/>
    <property type="match status" value="1"/>
</dbReference>
<proteinExistence type="predicted"/>
<dbReference type="InterPro" id="IPR029033">
    <property type="entry name" value="His_PPase_superfam"/>
</dbReference>
<name>A0A238FAE7_9BASI</name>
<dbReference type="EMBL" id="FMSP01000003">
    <property type="protein sequence ID" value="SCV68056.1"/>
    <property type="molecule type" value="Genomic_DNA"/>
</dbReference>
<dbReference type="STRING" id="269621.A0A238FAE7"/>
<sequence>MLETIYIARHGFRLSWETSVWNAPTGTPRDPPLSAHGVDQAKELASWFKALPVEERPQRIYSSPLYRCLQTSIPLAEALELPILVEHGLAEWYLPVRRGKLGESGDRVCNKLDHSSRPTVYTGLHPRSLTASEMIEWIPSISPTSHSSLLYPSQRGETPDELHVRTTQILTLLINQINSSLNPPKRIILFTHAATLIALGRSLIDDREWFVKAATCSVGKYEVVKGKEKEREGLGRWEIKMNGDTSFLKGGEELKSRRMKEIDLTKQNTYTEEDGVLEDGSDAPLQSDQYKTTETTSPTPAEVPRSGSRGANTGKL</sequence>
<reference evidence="3" key="1">
    <citation type="submission" date="2016-09" db="EMBL/GenBank/DDBJ databases">
        <authorList>
            <person name="Jeantristanb JTB J.-T."/>
            <person name="Ricardo R."/>
        </authorList>
    </citation>
    <scope>NUCLEOTIDE SEQUENCE [LARGE SCALE GENOMIC DNA]</scope>
</reference>
<dbReference type="InterPro" id="IPR013078">
    <property type="entry name" value="His_Pase_superF_clade-1"/>
</dbReference>
<dbReference type="AlphaFoldDB" id="A0A238FAE7"/>
<feature type="compositionally biased region" description="Polar residues" evidence="1">
    <location>
        <begin position="284"/>
        <end position="299"/>
    </location>
</feature>
<dbReference type="SUPFAM" id="SSF53254">
    <property type="entry name" value="Phosphoglycerate mutase-like"/>
    <property type="match status" value="1"/>
</dbReference>
<dbReference type="OrthoDB" id="414418at2759"/>
<evidence type="ECO:0000313" key="2">
    <source>
        <dbReference type="EMBL" id="SCV68056.1"/>
    </source>
</evidence>
<dbReference type="Pfam" id="PF00300">
    <property type="entry name" value="His_Phos_1"/>
    <property type="match status" value="1"/>
</dbReference>
<gene>
    <name evidence="2" type="ORF">BQ2448_177</name>
</gene>
<feature type="region of interest" description="Disordered" evidence="1">
    <location>
        <begin position="265"/>
        <end position="316"/>
    </location>
</feature>
<dbReference type="PANTHER" id="PTHR16469">
    <property type="entry name" value="UBIQUITIN-ASSOCIATED AND SH3 DOMAIN-CONTAINING BA-RELATED"/>
    <property type="match status" value="1"/>
</dbReference>
<keyword evidence="3" id="KW-1185">Reference proteome</keyword>
<organism evidence="2 3">
    <name type="scientific">Microbotryum intermedium</name>
    <dbReference type="NCBI Taxonomy" id="269621"/>
    <lineage>
        <taxon>Eukaryota</taxon>
        <taxon>Fungi</taxon>
        <taxon>Dikarya</taxon>
        <taxon>Basidiomycota</taxon>
        <taxon>Pucciniomycotina</taxon>
        <taxon>Microbotryomycetes</taxon>
        <taxon>Microbotryales</taxon>
        <taxon>Microbotryaceae</taxon>
        <taxon>Microbotryum</taxon>
    </lineage>
</organism>
<dbReference type="Proteomes" id="UP000198372">
    <property type="component" value="Unassembled WGS sequence"/>
</dbReference>
<evidence type="ECO:0000256" key="1">
    <source>
        <dbReference type="SAM" id="MobiDB-lite"/>
    </source>
</evidence>
<dbReference type="Gene3D" id="3.40.50.1240">
    <property type="entry name" value="Phosphoglycerate mutase-like"/>
    <property type="match status" value="1"/>
</dbReference>
<accession>A0A238FAE7</accession>